<dbReference type="InterPro" id="IPR003154">
    <property type="entry name" value="S1/P1nuclease"/>
</dbReference>
<dbReference type="Pfam" id="PF02265">
    <property type="entry name" value="S1-P1_nuclease"/>
    <property type="match status" value="1"/>
</dbReference>
<dbReference type="GO" id="GO:0046872">
    <property type="term" value="F:metal ion binding"/>
    <property type="evidence" value="ECO:0007669"/>
    <property type="project" value="UniProtKB-KW"/>
</dbReference>
<sequence length="316" mass="35682">MKNPSLSSLCITLTLITSFIPAAVDGWWDFGHTVVAEIARRNLDNDVARVVETYIQHLSESGPFPNIPDFVQSACWPDDLKRYRMGAMDGWHYTANMYIRDGFKPNVTLKQNSDVVSVINGLSKALRRTDTPIYVRSFALAHLVHYYGDIHQPLHTTSQVSADYPEGDRGGNLVHVDFRGVPMKLHAVWDSICRGPSESLERPLNIIDYIRLKSFATKLIATYKFSQNEKEQTNPVVMSREGFELAKKVAYANVVNGTELSEEYISACKEMAEKRITLAGYRLATHLNTVLRVRGEKREANPDYVGGDEHLFAEDQ</sequence>
<keyword evidence="8" id="KW-0732">Signal</keyword>
<evidence type="ECO:0000256" key="3">
    <source>
        <dbReference type="ARBA" id="ARBA00022723"/>
    </source>
</evidence>
<comment type="similarity">
    <text evidence="1">Belongs to the nuclease type I family.</text>
</comment>
<keyword evidence="4" id="KW-0255">Endonuclease</keyword>
<dbReference type="GO" id="GO:0004519">
    <property type="term" value="F:endonuclease activity"/>
    <property type="evidence" value="ECO:0007669"/>
    <property type="project" value="UniProtKB-KW"/>
</dbReference>
<evidence type="ECO:0000256" key="2">
    <source>
        <dbReference type="ARBA" id="ARBA00022722"/>
    </source>
</evidence>
<dbReference type="GO" id="GO:0016788">
    <property type="term" value="F:hydrolase activity, acting on ester bonds"/>
    <property type="evidence" value="ECO:0007669"/>
    <property type="project" value="InterPro"/>
</dbReference>
<evidence type="ECO:0000313" key="9">
    <source>
        <dbReference type="EMBL" id="RHW72040.1"/>
    </source>
</evidence>
<organism evidence="9">
    <name type="scientific">Trypanosoma brucei equiperdum</name>
    <dbReference type="NCBI Taxonomy" id="630700"/>
    <lineage>
        <taxon>Eukaryota</taxon>
        <taxon>Discoba</taxon>
        <taxon>Euglenozoa</taxon>
        <taxon>Kinetoplastea</taxon>
        <taxon>Metakinetoplastina</taxon>
        <taxon>Trypanosomatida</taxon>
        <taxon>Trypanosomatidae</taxon>
        <taxon>Trypanosoma</taxon>
    </lineage>
</organism>
<proteinExistence type="inferred from homology"/>
<gene>
    <name evidence="9" type="ORF">DPX39_060019600</name>
</gene>
<keyword evidence="6" id="KW-1015">Disulfide bond</keyword>
<evidence type="ECO:0000256" key="8">
    <source>
        <dbReference type="SAM" id="SignalP"/>
    </source>
</evidence>
<comment type="caution">
    <text evidence="9">The sequence shown here is derived from an EMBL/GenBank/DDBJ whole genome shotgun (WGS) entry which is preliminary data.</text>
</comment>
<keyword evidence="7" id="KW-0325">Glycoprotein</keyword>
<keyword evidence="5" id="KW-0378">Hydrolase</keyword>
<dbReference type="FunFam" id="1.10.575.10:FF:000003">
    <property type="entry name" value="Single strand-specific nuclease, putative"/>
    <property type="match status" value="1"/>
</dbReference>
<dbReference type="AlphaFoldDB" id="A0A3L6LCC9"/>
<evidence type="ECO:0000256" key="7">
    <source>
        <dbReference type="ARBA" id="ARBA00023180"/>
    </source>
</evidence>
<dbReference type="GO" id="GO:0006308">
    <property type="term" value="P:DNA catabolic process"/>
    <property type="evidence" value="ECO:0007669"/>
    <property type="project" value="InterPro"/>
</dbReference>
<reference evidence="9" key="1">
    <citation type="submission" date="2018-09" db="EMBL/GenBank/DDBJ databases">
        <title>whole genome sequence of T. equiperdum IVM-t1 strain.</title>
        <authorList>
            <person name="Suganuma K."/>
        </authorList>
    </citation>
    <scope>NUCLEOTIDE SEQUENCE [LARGE SCALE GENOMIC DNA]</scope>
    <source>
        <strain evidence="9">IVM-t1</strain>
    </source>
</reference>
<feature type="chain" id="PRO_5018098793" evidence="8">
    <location>
        <begin position="27"/>
        <end position="316"/>
    </location>
</feature>
<dbReference type="SUPFAM" id="SSF48537">
    <property type="entry name" value="Phospholipase C/P1 nuclease"/>
    <property type="match status" value="1"/>
</dbReference>
<evidence type="ECO:0000256" key="4">
    <source>
        <dbReference type="ARBA" id="ARBA00022759"/>
    </source>
</evidence>
<evidence type="ECO:0000256" key="1">
    <source>
        <dbReference type="ARBA" id="ARBA00009547"/>
    </source>
</evidence>
<accession>A0A3L6LCC9</accession>
<dbReference type="Proteomes" id="UP000266743">
    <property type="component" value="Chromosome 6"/>
</dbReference>
<protein>
    <submittedName>
        <fullName evidence="9">Single strand-specific nuclease</fullName>
    </submittedName>
</protein>
<dbReference type="CDD" id="cd11010">
    <property type="entry name" value="S1-P1_nuclease"/>
    <property type="match status" value="1"/>
</dbReference>
<feature type="signal peptide" evidence="8">
    <location>
        <begin position="1"/>
        <end position="26"/>
    </location>
</feature>
<dbReference type="InterPro" id="IPR008947">
    <property type="entry name" value="PLipase_C/P1_nuclease_dom_sf"/>
</dbReference>
<dbReference type="GO" id="GO:0003676">
    <property type="term" value="F:nucleic acid binding"/>
    <property type="evidence" value="ECO:0007669"/>
    <property type="project" value="InterPro"/>
</dbReference>
<evidence type="ECO:0000256" key="5">
    <source>
        <dbReference type="ARBA" id="ARBA00022801"/>
    </source>
</evidence>
<keyword evidence="3" id="KW-0479">Metal-binding</keyword>
<name>A0A3L6LCC9_9TRYP</name>
<dbReference type="PANTHER" id="PTHR33146:SF10">
    <property type="entry name" value="STRAND-SPECIFIC NUCLEASE, PUTATIVE-RELATED"/>
    <property type="match status" value="1"/>
</dbReference>
<dbReference type="EMBL" id="QSBY01000006">
    <property type="protein sequence ID" value="RHW72040.1"/>
    <property type="molecule type" value="Genomic_DNA"/>
</dbReference>
<dbReference type="Gene3D" id="1.10.575.10">
    <property type="entry name" value="P1 Nuclease"/>
    <property type="match status" value="1"/>
</dbReference>
<keyword evidence="2" id="KW-0540">Nuclease</keyword>
<evidence type="ECO:0000256" key="6">
    <source>
        <dbReference type="ARBA" id="ARBA00023157"/>
    </source>
</evidence>
<dbReference type="PANTHER" id="PTHR33146">
    <property type="entry name" value="ENDONUCLEASE 4"/>
    <property type="match status" value="1"/>
</dbReference>